<keyword evidence="3" id="KW-1185">Reference proteome</keyword>
<name>A0A9W8IBV7_9FUNG</name>
<dbReference type="PANTHER" id="PTHR45648">
    <property type="entry name" value="GDSL LIPASE/ACYLHYDROLASE FAMILY PROTEIN (AFU_ORTHOLOGUE AFUA_4G14700)"/>
    <property type="match status" value="1"/>
</dbReference>
<evidence type="ECO:0000256" key="1">
    <source>
        <dbReference type="ARBA" id="ARBA00022801"/>
    </source>
</evidence>
<dbReference type="AlphaFoldDB" id="A0A9W8IBV7"/>
<dbReference type="OrthoDB" id="1600564at2759"/>
<accession>A0A9W8IBV7</accession>
<dbReference type="Pfam" id="PF00657">
    <property type="entry name" value="Lipase_GDSL"/>
    <property type="match status" value="1"/>
</dbReference>
<dbReference type="InterPro" id="IPR051058">
    <property type="entry name" value="GDSL_Est/Lipase"/>
</dbReference>
<dbReference type="InterPro" id="IPR001087">
    <property type="entry name" value="GDSL"/>
</dbReference>
<protein>
    <submittedName>
        <fullName evidence="2">Uncharacterized protein</fullName>
    </submittedName>
</protein>
<dbReference type="SUPFAM" id="SSF52266">
    <property type="entry name" value="SGNH hydrolase"/>
    <property type="match status" value="1"/>
</dbReference>
<organism evidence="2 3">
    <name type="scientific">Coemansia brasiliensis</name>
    <dbReference type="NCBI Taxonomy" id="2650707"/>
    <lineage>
        <taxon>Eukaryota</taxon>
        <taxon>Fungi</taxon>
        <taxon>Fungi incertae sedis</taxon>
        <taxon>Zoopagomycota</taxon>
        <taxon>Kickxellomycotina</taxon>
        <taxon>Kickxellomycetes</taxon>
        <taxon>Kickxellales</taxon>
        <taxon>Kickxellaceae</taxon>
        <taxon>Coemansia</taxon>
    </lineage>
</organism>
<dbReference type="PANTHER" id="PTHR45648:SF22">
    <property type="entry name" value="GDSL LIPASE_ACYLHYDROLASE FAMILY PROTEIN (AFU_ORTHOLOGUE AFUA_4G14700)"/>
    <property type="match status" value="1"/>
</dbReference>
<reference evidence="2" key="1">
    <citation type="submission" date="2022-07" db="EMBL/GenBank/DDBJ databases">
        <title>Phylogenomic reconstructions and comparative analyses of Kickxellomycotina fungi.</title>
        <authorList>
            <person name="Reynolds N.K."/>
            <person name="Stajich J.E."/>
            <person name="Barry K."/>
            <person name="Grigoriev I.V."/>
            <person name="Crous P."/>
            <person name="Smith M.E."/>
        </authorList>
    </citation>
    <scope>NUCLEOTIDE SEQUENCE</scope>
    <source>
        <strain evidence="2">NRRL 1566</strain>
    </source>
</reference>
<proteinExistence type="predicted"/>
<comment type="caution">
    <text evidence="2">The sequence shown here is derived from an EMBL/GenBank/DDBJ whole genome shotgun (WGS) entry which is preliminary data.</text>
</comment>
<dbReference type="GO" id="GO:0016788">
    <property type="term" value="F:hydrolase activity, acting on ester bonds"/>
    <property type="evidence" value="ECO:0007669"/>
    <property type="project" value="InterPro"/>
</dbReference>
<dbReference type="EMBL" id="JANBUW010000001">
    <property type="protein sequence ID" value="KAJ2852710.1"/>
    <property type="molecule type" value="Genomic_DNA"/>
</dbReference>
<gene>
    <name evidence="2" type="ORF">IWW36_000067</name>
</gene>
<evidence type="ECO:0000313" key="3">
    <source>
        <dbReference type="Proteomes" id="UP001139887"/>
    </source>
</evidence>
<dbReference type="Proteomes" id="UP001139887">
    <property type="component" value="Unassembled WGS sequence"/>
</dbReference>
<keyword evidence="1" id="KW-0378">Hydrolase</keyword>
<evidence type="ECO:0000313" key="2">
    <source>
        <dbReference type="EMBL" id="KAJ2852710.1"/>
    </source>
</evidence>
<sequence>MNEIEFSRLIFLGDSNADNGNVWQLTRQTHPQPSSTYWHGRYSNGKVWADYLAELIDSEAINLAYGCATIDNSIVAGTVPMPDGQRVEVPSLMDQINILQSRVRQLSSSDLVFVQVGSNDLNSLVDTGPLYRRKCEYSPQKLAKRLGQAVRHLCTKLDVHNVVVMNVRPREDYPAIVALKSAQLRRQTLRDTAQFNQILSSEVAQLQDELGPKYHLLLFDTYTAQKKIALVTDPQTGKLVSDPDLFIDGCHLGSRAQKEIYVQILDAITSKIKLAT</sequence>
<dbReference type="InterPro" id="IPR036514">
    <property type="entry name" value="SGNH_hydro_sf"/>
</dbReference>
<dbReference type="Gene3D" id="3.40.50.1110">
    <property type="entry name" value="SGNH hydrolase"/>
    <property type="match status" value="1"/>
</dbReference>